<dbReference type="Pfam" id="PF00999">
    <property type="entry name" value="Na_H_Exchanger"/>
    <property type="match status" value="1"/>
</dbReference>
<reference evidence="11" key="1">
    <citation type="submission" date="2020-05" db="EMBL/GenBank/DDBJ databases">
        <authorList>
            <person name="Chiriac C."/>
            <person name="Salcher M."/>
            <person name="Ghai R."/>
            <person name="Kavagutti S V."/>
        </authorList>
    </citation>
    <scope>NUCLEOTIDE SEQUENCE</scope>
</reference>
<accession>A0A6J6PHC7</accession>
<evidence type="ECO:0000259" key="10">
    <source>
        <dbReference type="Pfam" id="PF00999"/>
    </source>
</evidence>
<gene>
    <name evidence="11" type="ORF">UFOPK2399_01038</name>
</gene>
<dbReference type="InterPro" id="IPR038770">
    <property type="entry name" value="Na+/solute_symporter_sf"/>
</dbReference>
<organism evidence="11">
    <name type="scientific">freshwater metagenome</name>
    <dbReference type="NCBI Taxonomy" id="449393"/>
    <lineage>
        <taxon>unclassified sequences</taxon>
        <taxon>metagenomes</taxon>
        <taxon>ecological metagenomes</taxon>
    </lineage>
</organism>
<keyword evidence="4" id="KW-1003">Cell membrane</keyword>
<feature type="transmembrane region" description="Helical" evidence="9">
    <location>
        <begin position="71"/>
        <end position="90"/>
    </location>
</feature>
<evidence type="ECO:0000256" key="2">
    <source>
        <dbReference type="ARBA" id="ARBA00022448"/>
    </source>
</evidence>
<protein>
    <submittedName>
        <fullName evidence="11">Unannotated protein</fullName>
    </submittedName>
</protein>
<dbReference type="PANTHER" id="PTHR32507:SF7">
    <property type="entry name" value="K(+)_H(+) ANTIPORTER NHAP2"/>
    <property type="match status" value="1"/>
</dbReference>
<evidence type="ECO:0000256" key="6">
    <source>
        <dbReference type="ARBA" id="ARBA00022989"/>
    </source>
</evidence>
<evidence type="ECO:0000256" key="9">
    <source>
        <dbReference type="SAM" id="Phobius"/>
    </source>
</evidence>
<keyword evidence="7" id="KW-0406">Ion transport</keyword>
<feature type="transmembrane region" description="Helical" evidence="9">
    <location>
        <begin position="172"/>
        <end position="195"/>
    </location>
</feature>
<dbReference type="GO" id="GO:0015297">
    <property type="term" value="F:antiporter activity"/>
    <property type="evidence" value="ECO:0007669"/>
    <property type="project" value="UniProtKB-KW"/>
</dbReference>
<keyword evidence="8 9" id="KW-0472">Membrane</keyword>
<dbReference type="GO" id="GO:1902600">
    <property type="term" value="P:proton transmembrane transport"/>
    <property type="evidence" value="ECO:0007669"/>
    <property type="project" value="InterPro"/>
</dbReference>
<dbReference type="EMBL" id="CAEZXP010000002">
    <property type="protein sequence ID" value="CAB4696163.1"/>
    <property type="molecule type" value="Genomic_DNA"/>
</dbReference>
<feature type="transmembrane region" description="Helical" evidence="9">
    <location>
        <begin position="311"/>
        <end position="331"/>
    </location>
</feature>
<keyword evidence="5 9" id="KW-0812">Transmembrane</keyword>
<feature type="domain" description="Cation/H+ exchanger transmembrane" evidence="10">
    <location>
        <begin position="28"/>
        <end position="394"/>
    </location>
</feature>
<sequence length="403" mass="41772">MVGRLYRLGMHDATTFGAVILLASAALVISLGTSKLSERFAIPVAAPFLVLAAIASDIFPRLSSSIGTVERVSTVALVVILFDGGLAIGWKRFRVSAAPIATLGVIGTFATAGGIAVVAHWVIGFSWISSGLIGAAVAPTDPAVMFSVLGNREIEGRTGTILQGESGANDPVGIALMIGMLELATHPGSSFWVVIRTFSMQMVVGLAIGVVGGIVLGQTMRRVSLPSAGLYSLRTLAAAGVIYGVATVAHGSGFLAVFVAGLLVGDVQAPFKEEIETFHDALSSLAEFVVFLVLGLTISLSAMDVGVWADGLLLAAILAFVVRPVACWPLLIPFHLRKGEQAFVLWGGLKGAVPILLAAFAVARGVADADRIYELVFVVVLASVLVQGTTIAAAARRLGVEMR</sequence>
<dbReference type="InterPro" id="IPR006153">
    <property type="entry name" value="Cation/H_exchanger_TM"/>
</dbReference>
<feature type="transmembrane region" description="Helical" evidence="9">
    <location>
        <begin position="240"/>
        <end position="264"/>
    </location>
</feature>
<evidence type="ECO:0000256" key="8">
    <source>
        <dbReference type="ARBA" id="ARBA00023136"/>
    </source>
</evidence>
<dbReference type="PANTHER" id="PTHR32507">
    <property type="entry name" value="NA(+)/H(+) ANTIPORTER 1"/>
    <property type="match status" value="1"/>
</dbReference>
<feature type="transmembrane region" description="Helical" evidence="9">
    <location>
        <begin position="102"/>
        <end position="123"/>
    </location>
</feature>
<evidence type="ECO:0000256" key="7">
    <source>
        <dbReference type="ARBA" id="ARBA00023065"/>
    </source>
</evidence>
<keyword evidence="6 9" id="KW-1133">Transmembrane helix</keyword>
<evidence type="ECO:0000256" key="1">
    <source>
        <dbReference type="ARBA" id="ARBA00004651"/>
    </source>
</evidence>
<keyword evidence="3" id="KW-0050">Antiport</keyword>
<comment type="subcellular location">
    <subcellularLocation>
        <location evidence="1">Cell membrane</location>
        <topology evidence="1">Multi-pass membrane protein</topology>
    </subcellularLocation>
</comment>
<evidence type="ECO:0000256" key="3">
    <source>
        <dbReference type="ARBA" id="ARBA00022449"/>
    </source>
</evidence>
<feature type="transmembrane region" description="Helical" evidence="9">
    <location>
        <begin position="13"/>
        <end position="33"/>
    </location>
</feature>
<feature type="transmembrane region" description="Helical" evidence="9">
    <location>
        <begin position="202"/>
        <end position="220"/>
    </location>
</feature>
<feature type="transmembrane region" description="Helical" evidence="9">
    <location>
        <begin position="40"/>
        <end position="59"/>
    </location>
</feature>
<keyword evidence="2" id="KW-0813">Transport</keyword>
<feature type="transmembrane region" description="Helical" evidence="9">
    <location>
        <begin position="343"/>
        <end position="363"/>
    </location>
</feature>
<dbReference type="GO" id="GO:0005886">
    <property type="term" value="C:plasma membrane"/>
    <property type="evidence" value="ECO:0007669"/>
    <property type="project" value="UniProtKB-SubCell"/>
</dbReference>
<feature type="transmembrane region" description="Helical" evidence="9">
    <location>
        <begin position="375"/>
        <end position="395"/>
    </location>
</feature>
<dbReference type="Gene3D" id="1.20.1530.20">
    <property type="match status" value="1"/>
</dbReference>
<evidence type="ECO:0000256" key="4">
    <source>
        <dbReference type="ARBA" id="ARBA00022475"/>
    </source>
</evidence>
<feature type="transmembrane region" description="Helical" evidence="9">
    <location>
        <begin position="285"/>
        <end position="305"/>
    </location>
</feature>
<dbReference type="AlphaFoldDB" id="A0A6J6PHC7"/>
<evidence type="ECO:0000256" key="5">
    <source>
        <dbReference type="ARBA" id="ARBA00022692"/>
    </source>
</evidence>
<evidence type="ECO:0000313" key="11">
    <source>
        <dbReference type="EMBL" id="CAB4696163.1"/>
    </source>
</evidence>
<proteinExistence type="predicted"/>
<name>A0A6J6PHC7_9ZZZZ</name>